<evidence type="ECO:0000256" key="1">
    <source>
        <dbReference type="SAM" id="Coils"/>
    </source>
</evidence>
<reference evidence="3" key="1">
    <citation type="submission" date="2021-07" db="EMBL/GenBank/DDBJ databases">
        <authorList>
            <person name="Durling M."/>
        </authorList>
    </citation>
    <scope>NUCLEOTIDE SEQUENCE</scope>
</reference>
<sequence length="356" mass="39229">MNDHNTGENIGSNNDDADSVGNTAPADSPTAGGETAPGDKMEGPVAEPGQEQLTPPSIPEIVVTPSSPSADNSPSIKDVLPFSGVSTFARLETLFGASERRVHQLRHSQKKQQEQHAQKVRNLEQNIARLQKELKSARGNYPQKDALIAKHKSVTDGLIKGMRVCEKNAYNMFPNNHQMVHELFAPVNRPFLGNSKHAPPDTTTTNLHYDLVLVDATEVAAAKASKNKEINLVQEQIRRGDEALEKANEQIAIKEASVNELWDAIQDCEVKAHQWLPYQTAVVDKIFGYLYQKVGRKHANHTEDTVEDEESILCEVPTKDDVALIKLTEMLDNSKITVTTANTQSPESVNSRDTDI</sequence>
<evidence type="ECO:0000256" key="2">
    <source>
        <dbReference type="SAM" id="MobiDB-lite"/>
    </source>
</evidence>
<feature type="coiled-coil region" evidence="1">
    <location>
        <begin position="106"/>
        <end position="140"/>
    </location>
</feature>
<protein>
    <submittedName>
        <fullName evidence="3">Uncharacterized protein</fullName>
    </submittedName>
</protein>
<evidence type="ECO:0000313" key="3">
    <source>
        <dbReference type="EMBL" id="CAG8960982.1"/>
    </source>
</evidence>
<keyword evidence="1" id="KW-0175">Coiled coil</keyword>
<proteinExistence type="predicted"/>
<comment type="caution">
    <text evidence="3">The sequence shown here is derived from an EMBL/GenBank/DDBJ whole genome shotgun (WGS) entry which is preliminary data.</text>
</comment>
<feature type="compositionally biased region" description="Polar residues" evidence="2">
    <location>
        <begin position="64"/>
        <end position="75"/>
    </location>
</feature>
<dbReference type="EMBL" id="CAJVRL010000103">
    <property type="protein sequence ID" value="CAG8960982.1"/>
    <property type="molecule type" value="Genomic_DNA"/>
</dbReference>
<evidence type="ECO:0000313" key="4">
    <source>
        <dbReference type="Proteomes" id="UP000696280"/>
    </source>
</evidence>
<organism evidence="3 4">
    <name type="scientific">Hymenoscyphus fraxineus</name>
    <dbReference type="NCBI Taxonomy" id="746836"/>
    <lineage>
        <taxon>Eukaryota</taxon>
        <taxon>Fungi</taxon>
        <taxon>Dikarya</taxon>
        <taxon>Ascomycota</taxon>
        <taxon>Pezizomycotina</taxon>
        <taxon>Leotiomycetes</taxon>
        <taxon>Helotiales</taxon>
        <taxon>Helotiaceae</taxon>
        <taxon>Hymenoscyphus</taxon>
    </lineage>
</organism>
<dbReference type="Proteomes" id="UP000696280">
    <property type="component" value="Unassembled WGS sequence"/>
</dbReference>
<dbReference type="AlphaFoldDB" id="A0A9N9Q0Q5"/>
<keyword evidence="4" id="KW-1185">Reference proteome</keyword>
<gene>
    <name evidence="3" type="ORF">HYFRA_00002521</name>
</gene>
<name>A0A9N9Q0Q5_9HELO</name>
<dbReference type="OrthoDB" id="10303707at2759"/>
<feature type="region of interest" description="Disordered" evidence="2">
    <location>
        <begin position="1"/>
        <end position="75"/>
    </location>
</feature>
<accession>A0A9N9Q0Q5</accession>